<keyword evidence="3 6" id="KW-0812">Transmembrane</keyword>
<evidence type="ECO:0000256" key="5">
    <source>
        <dbReference type="ARBA" id="ARBA00023136"/>
    </source>
</evidence>
<sequence length="170" mass="19486">MYTTSQSQKVRITNDMLASKGKRLANFVIDYFIRIVLVFGFGIVVAIYAHSVGDEDILYAMENMNTITEYLIGFLFLFIYYLIFESINGRTIGKYITNTKVLMIDGSKASSDKVLMRTLSRIVPFEFLSFLGNDDKGWHDTWTDTVVVDIKKYEEIKNSRNSISEIGVEI</sequence>
<keyword evidence="5 6" id="KW-0472">Membrane</keyword>
<accession>A0ABV9P675</accession>
<evidence type="ECO:0000256" key="1">
    <source>
        <dbReference type="ARBA" id="ARBA00004651"/>
    </source>
</evidence>
<evidence type="ECO:0000259" key="7">
    <source>
        <dbReference type="Pfam" id="PF06271"/>
    </source>
</evidence>
<dbReference type="EMBL" id="JBHSGW010000028">
    <property type="protein sequence ID" value="MFC4741042.1"/>
    <property type="molecule type" value="Genomic_DNA"/>
</dbReference>
<name>A0ABV9P675_9FLAO</name>
<dbReference type="PANTHER" id="PTHR36115">
    <property type="entry name" value="PROLINE-RICH ANTIGEN HOMOLOG-RELATED"/>
    <property type="match status" value="1"/>
</dbReference>
<dbReference type="InterPro" id="IPR010432">
    <property type="entry name" value="RDD"/>
</dbReference>
<feature type="transmembrane region" description="Helical" evidence="6">
    <location>
        <begin position="31"/>
        <end position="50"/>
    </location>
</feature>
<evidence type="ECO:0000313" key="8">
    <source>
        <dbReference type="EMBL" id="MFC4741042.1"/>
    </source>
</evidence>
<feature type="transmembrane region" description="Helical" evidence="6">
    <location>
        <begin position="70"/>
        <end position="87"/>
    </location>
</feature>
<dbReference type="Proteomes" id="UP001595885">
    <property type="component" value="Unassembled WGS sequence"/>
</dbReference>
<dbReference type="InterPro" id="IPR051791">
    <property type="entry name" value="Pra-immunoreactive"/>
</dbReference>
<keyword evidence="9" id="KW-1185">Reference proteome</keyword>
<dbReference type="PANTHER" id="PTHR36115:SF4">
    <property type="entry name" value="MEMBRANE PROTEIN"/>
    <property type="match status" value="1"/>
</dbReference>
<dbReference type="RefSeq" id="WP_379743608.1">
    <property type="nucleotide sequence ID" value="NZ_JBHSGW010000028.1"/>
</dbReference>
<organism evidence="8 9">
    <name type="scientific">Flavobacterium ponti</name>
    <dbReference type="NCBI Taxonomy" id="665133"/>
    <lineage>
        <taxon>Bacteria</taxon>
        <taxon>Pseudomonadati</taxon>
        <taxon>Bacteroidota</taxon>
        <taxon>Flavobacteriia</taxon>
        <taxon>Flavobacteriales</taxon>
        <taxon>Flavobacteriaceae</taxon>
        <taxon>Flavobacterium</taxon>
    </lineage>
</organism>
<keyword evidence="2" id="KW-1003">Cell membrane</keyword>
<gene>
    <name evidence="8" type="ORF">ACFO3U_13650</name>
</gene>
<evidence type="ECO:0000256" key="3">
    <source>
        <dbReference type="ARBA" id="ARBA00022692"/>
    </source>
</evidence>
<evidence type="ECO:0000256" key="6">
    <source>
        <dbReference type="SAM" id="Phobius"/>
    </source>
</evidence>
<comment type="caution">
    <text evidence="8">The sequence shown here is derived from an EMBL/GenBank/DDBJ whole genome shotgun (WGS) entry which is preliminary data.</text>
</comment>
<protein>
    <submittedName>
        <fullName evidence="8">RDD family protein</fullName>
    </submittedName>
</protein>
<proteinExistence type="predicted"/>
<evidence type="ECO:0000313" key="9">
    <source>
        <dbReference type="Proteomes" id="UP001595885"/>
    </source>
</evidence>
<evidence type="ECO:0000256" key="2">
    <source>
        <dbReference type="ARBA" id="ARBA00022475"/>
    </source>
</evidence>
<reference evidence="9" key="1">
    <citation type="journal article" date="2019" name="Int. J. Syst. Evol. Microbiol.">
        <title>The Global Catalogue of Microorganisms (GCM) 10K type strain sequencing project: providing services to taxonomists for standard genome sequencing and annotation.</title>
        <authorList>
            <consortium name="The Broad Institute Genomics Platform"/>
            <consortium name="The Broad Institute Genome Sequencing Center for Infectious Disease"/>
            <person name="Wu L."/>
            <person name="Ma J."/>
        </authorList>
    </citation>
    <scope>NUCLEOTIDE SEQUENCE [LARGE SCALE GENOMIC DNA]</scope>
    <source>
        <strain evidence="9">CCUG 50349</strain>
    </source>
</reference>
<dbReference type="Pfam" id="PF06271">
    <property type="entry name" value="RDD"/>
    <property type="match status" value="1"/>
</dbReference>
<keyword evidence="4 6" id="KW-1133">Transmembrane helix</keyword>
<evidence type="ECO:0000256" key="4">
    <source>
        <dbReference type="ARBA" id="ARBA00022989"/>
    </source>
</evidence>
<feature type="domain" description="RDD" evidence="7">
    <location>
        <begin position="18"/>
        <end position="131"/>
    </location>
</feature>
<comment type="subcellular location">
    <subcellularLocation>
        <location evidence="1">Cell membrane</location>
        <topology evidence="1">Multi-pass membrane protein</topology>
    </subcellularLocation>
</comment>